<evidence type="ECO:0000313" key="3">
    <source>
        <dbReference type="Proteomes" id="UP000010552"/>
    </source>
</evidence>
<dbReference type="PANTHER" id="PTHR38808">
    <property type="entry name" value="TRANSMEMBRANE PROTEIN 95"/>
    <property type="match status" value="1"/>
</dbReference>
<dbReference type="GO" id="GO:0007342">
    <property type="term" value="P:fusion of sperm to egg plasma membrane involved in single fertilization"/>
    <property type="evidence" value="ECO:0007669"/>
    <property type="project" value="InterPro"/>
</dbReference>
<dbReference type="EMBL" id="KB031076">
    <property type="protein sequence ID" value="ELK03802.1"/>
    <property type="molecule type" value="Genomic_DNA"/>
</dbReference>
<keyword evidence="2" id="KW-0812">Transmembrane</keyword>
<dbReference type="FunCoup" id="L5JXL0">
    <property type="interactions" value="9"/>
</dbReference>
<dbReference type="Pfam" id="PF15203">
    <property type="entry name" value="TMEM95"/>
    <property type="match status" value="2"/>
</dbReference>
<keyword evidence="2" id="KW-0472">Membrane</keyword>
<accession>L5JXL0</accession>
<dbReference type="GO" id="GO:0002080">
    <property type="term" value="C:acrosomal membrane"/>
    <property type="evidence" value="ECO:0007669"/>
    <property type="project" value="TreeGrafter"/>
</dbReference>
<keyword evidence="1" id="KW-0732">Signal</keyword>
<dbReference type="STRING" id="9402.L5JXL0"/>
<gene>
    <name evidence="2" type="ORF">PAL_GLEAN10010176</name>
</gene>
<dbReference type="Proteomes" id="UP000010552">
    <property type="component" value="Unassembled WGS sequence"/>
</dbReference>
<feature type="signal peptide" evidence="1">
    <location>
        <begin position="1"/>
        <end position="16"/>
    </location>
</feature>
<proteinExistence type="predicted"/>
<dbReference type="AlphaFoldDB" id="L5JXL0"/>
<dbReference type="InParanoid" id="L5JXL0"/>
<dbReference type="PANTHER" id="PTHR38808:SF1">
    <property type="entry name" value="SPERM-EGG FUSION PROTEIN TMEM95"/>
    <property type="match status" value="1"/>
</dbReference>
<feature type="chain" id="PRO_5003968606" evidence="1">
    <location>
        <begin position="17"/>
        <end position="145"/>
    </location>
</feature>
<name>L5JXL0_PTEAL</name>
<dbReference type="InterPro" id="IPR027984">
    <property type="entry name" value="TMEM95"/>
</dbReference>
<evidence type="ECO:0000313" key="2">
    <source>
        <dbReference type="EMBL" id="ELK03802.1"/>
    </source>
</evidence>
<evidence type="ECO:0000256" key="1">
    <source>
        <dbReference type="SAM" id="SignalP"/>
    </source>
</evidence>
<protein>
    <submittedName>
        <fullName evidence="2">Transmembrane protein 95</fullName>
    </submittedName>
</protein>
<reference evidence="3" key="1">
    <citation type="journal article" date="2013" name="Science">
        <title>Comparative analysis of bat genomes provides insight into the evolution of flight and immunity.</title>
        <authorList>
            <person name="Zhang G."/>
            <person name="Cowled C."/>
            <person name="Shi Z."/>
            <person name="Huang Z."/>
            <person name="Bishop-Lilly K.A."/>
            <person name="Fang X."/>
            <person name="Wynne J.W."/>
            <person name="Xiong Z."/>
            <person name="Baker M.L."/>
            <person name="Zhao W."/>
            <person name="Tachedjian M."/>
            <person name="Zhu Y."/>
            <person name="Zhou P."/>
            <person name="Jiang X."/>
            <person name="Ng J."/>
            <person name="Yang L."/>
            <person name="Wu L."/>
            <person name="Xiao J."/>
            <person name="Feng Y."/>
            <person name="Chen Y."/>
            <person name="Sun X."/>
            <person name="Zhang Y."/>
            <person name="Marsh G.A."/>
            <person name="Crameri G."/>
            <person name="Broder C.C."/>
            <person name="Frey K.G."/>
            <person name="Wang L.F."/>
            <person name="Wang J."/>
        </authorList>
    </citation>
    <scope>NUCLEOTIDE SEQUENCE [LARGE SCALE GENOMIC DNA]</scope>
</reference>
<dbReference type="GO" id="GO:0097524">
    <property type="term" value="C:sperm plasma membrane"/>
    <property type="evidence" value="ECO:0007669"/>
    <property type="project" value="InterPro"/>
</dbReference>
<organism evidence="2 3">
    <name type="scientific">Pteropus alecto</name>
    <name type="common">Black flying fox</name>
    <dbReference type="NCBI Taxonomy" id="9402"/>
    <lineage>
        <taxon>Eukaryota</taxon>
        <taxon>Metazoa</taxon>
        <taxon>Chordata</taxon>
        <taxon>Craniata</taxon>
        <taxon>Vertebrata</taxon>
        <taxon>Euteleostomi</taxon>
        <taxon>Mammalia</taxon>
        <taxon>Eutheria</taxon>
        <taxon>Laurasiatheria</taxon>
        <taxon>Chiroptera</taxon>
        <taxon>Yinpterochiroptera</taxon>
        <taxon>Pteropodoidea</taxon>
        <taxon>Pteropodidae</taxon>
        <taxon>Pteropodinae</taxon>
        <taxon>Pteropus</taxon>
    </lineage>
</organism>
<sequence length="145" mass="16136">MWMLVLGGVFLAAAQACVFCHLPSRDLSGRLAQLCSQMEAQWKDCEASWNFSAFALGGSTILYNCSTCEGFEVHCWPQKRCFPGPYSPPLPHLTQISEFLGFPSVDRLVPRIFHCFLGSLQEVTIFGKPEFCSSLSLELSCSWVS</sequence>
<keyword evidence="3" id="KW-1185">Reference proteome</keyword>